<dbReference type="AlphaFoldDB" id="X1DVE3"/>
<dbReference type="GO" id="GO:0006355">
    <property type="term" value="P:regulation of DNA-templated transcription"/>
    <property type="evidence" value="ECO:0007669"/>
    <property type="project" value="InterPro"/>
</dbReference>
<comment type="caution">
    <text evidence="1">The sequence shown here is derived from an EMBL/GenBank/DDBJ whole genome shotgun (WGS) entry which is preliminary data.</text>
</comment>
<organism evidence="1">
    <name type="scientific">marine sediment metagenome</name>
    <dbReference type="NCBI Taxonomy" id="412755"/>
    <lineage>
        <taxon>unclassified sequences</taxon>
        <taxon>metagenomes</taxon>
        <taxon>ecological metagenomes</taxon>
    </lineage>
</organism>
<evidence type="ECO:0008006" key="2">
    <source>
        <dbReference type="Google" id="ProtNLM"/>
    </source>
</evidence>
<accession>X1DVE3</accession>
<sequence length="67" mass="7814">MSDKSARTRIGLTLTKVYMEALDNLVEMGLYLDHQVAIRNALRLLFRHHKIESFRSGLVEEVEKIQE</sequence>
<dbReference type="InterPro" id="IPR010985">
    <property type="entry name" value="Ribbon_hlx_hlx"/>
</dbReference>
<dbReference type="SUPFAM" id="SSF47598">
    <property type="entry name" value="Ribbon-helix-helix"/>
    <property type="match status" value="1"/>
</dbReference>
<protein>
    <recommendedName>
        <fullName evidence="2">Ribbon-helix-helix protein CopG domain-containing protein</fullName>
    </recommendedName>
</protein>
<name>X1DVE3_9ZZZZ</name>
<evidence type="ECO:0000313" key="1">
    <source>
        <dbReference type="EMBL" id="GAH00363.1"/>
    </source>
</evidence>
<proteinExistence type="predicted"/>
<reference evidence="1" key="1">
    <citation type="journal article" date="2014" name="Front. Microbiol.">
        <title>High frequency of phylogenetically diverse reductive dehalogenase-homologous genes in deep subseafloor sedimentary metagenomes.</title>
        <authorList>
            <person name="Kawai M."/>
            <person name="Futagami T."/>
            <person name="Toyoda A."/>
            <person name="Takaki Y."/>
            <person name="Nishi S."/>
            <person name="Hori S."/>
            <person name="Arai W."/>
            <person name="Tsubouchi T."/>
            <person name="Morono Y."/>
            <person name="Uchiyama I."/>
            <person name="Ito T."/>
            <person name="Fujiyama A."/>
            <person name="Inagaki F."/>
            <person name="Takami H."/>
        </authorList>
    </citation>
    <scope>NUCLEOTIDE SEQUENCE</scope>
    <source>
        <strain evidence="1">Expedition CK06-06</strain>
    </source>
</reference>
<dbReference type="EMBL" id="BART01022758">
    <property type="protein sequence ID" value="GAH00363.1"/>
    <property type="molecule type" value="Genomic_DNA"/>
</dbReference>
<gene>
    <name evidence="1" type="ORF">S01H4_41590</name>
</gene>